<reference evidence="2 3" key="1">
    <citation type="journal article" date="2015" name="Genome Announc.">
        <title>Draft Genome Sequence of Mycobacterium obuense Strain UC1, Isolated from Patient Sputum.</title>
        <authorList>
            <person name="Greninger A.L."/>
            <person name="Cunningham G."/>
            <person name="Hsu E.D."/>
            <person name="Yu J.M."/>
            <person name="Chiu C.Y."/>
            <person name="Miller S."/>
        </authorList>
    </citation>
    <scope>NUCLEOTIDE SEQUENCE [LARGE SCALE GENOMIC DNA]</scope>
    <source>
        <strain evidence="2 3">UC1</strain>
    </source>
</reference>
<dbReference type="EMBL" id="LAUZ02000016">
    <property type="protein sequence ID" value="KKF02889.1"/>
    <property type="molecule type" value="Genomic_DNA"/>
</dbReference>
<dbReference type="PATRIC" id="fig|1807.13.peg.1889"/>
<evidence type="ECO:0000259" key="1">
    <source>
        <dbReference type="Pfam" id="PF13482"/>
    </source>
</evidence>
<dbReference type="Pfam" id="PF13482">
    <property type="entry name" value="RNase_H_2"/>
    <property type="match status" value="1"/>
</dbReference>
<dbReference type="InterPro" id="IPR038720">
    <property type="entry name" value="YprB_RNase_H-like_dom"/>
</dbReference>
<gene>
    <name evidence="2" type="ORF">WN67_05845</name>
</gene>
<feature type="domain" description="YprB ribonuclease H-like" evidence="1">
    <location>
        <begin position="377"/>
        <end position="553"/>
    </location>
</feature>
<comment type="caution">
    <text evidence="2">The sequence shown here is derived from an EMBL/GenBank/DDBJ whole genome shotgun (WGS) entry which is preliminary data.</text>
</comment>
<dbReference type="AlphaFoldDB" id="A0A0M2K6T1"/>
<dbReference type="Proteomes" id="UP000034150">
    <property type="component" value="Unassembled WGS sequence"/>
</dbReference>
<protein>
    <recommendedName>
        <fullName evidence="1">YprB ribonuclease H-like domain-containing protein</fullName>
    </recommendedName>
</protein>
<sequence>MTTNTARRVLLGGYAAKQCPVRTQHDFGPHPQTWVPDAEDQARLDAGIAYEAEMFTALTRVHPGAVVIGSRLRRDDAIAATLAAMDAAAPLILGGWLPDDNDGARTGKPDLLIRVAGGYLPGDVKHHRTLEAKKTKTAQVSGFGTPGLRRPAAGWTSATTHRLHDGIQLAHYTRMLQACGRHPGSDHLWAAIIGTSTLPGEAGEERVLVWHDLAEPLGHTYSRSRGKASRTLLQRYDHEHQFRVDVATAAVTGGTLLVEPVGQPECRTCPYAQVCAEQMGDDDASRALTVGSLDTREWLTLRRLGITTTAALADVDPDDDPFFDSYYAETSHRGRDHARSRLRGAVQRAAMITAGTALTLIAGETVAVPGADVEVDLDIEWDTEGRVYLWGARVRRGRDETTAQFHAFADWSVDDAAQEQALAQRFVRWLRGLHRQALAGGHTVRVFHWSAAEPSRLRRILGGDVADLLDPDDGVFTDLERVFKEQFLTVHGTSIKVVAPLFGFGWQAADAGGVQSQTHRDEARDGHPRAASARQWLLSYNADDTAAMAAIRDGMRDWNAEQWHGSVGALQ</sequence>
<organism evidence="2 3">
    <name type="scientific">Mycolicibacterium obuense</name>
    <dbReference type="NCBI Taxonomy" id="1807"/>
    <lineage>
        <taxon>Bacteria</taxon>
        <taxon>Bacillati</taxon>
        <taxon>Actinomycetota</taxon>
        <taxon>Actinomycetes</taxon>
        <taxon>Mycobacteriales</taxon>
        <taxon>Mycobacteriaceae</taxon>
        <taxon>Mycolicibacterium</taxon>
    </lineage>
</organism>
<evidence type="ECO:0000313" key="3">
    <source>
        <dbReference type="Proteomes" id="UP000034150"/>
    </source>
</evidence>
<dbReference type="RefSeq" id="WP_046362111.1">
    <property type="nucleotide sequence ID" value="NZ_LAUZ02000016.1"/>
</dbReference>
<proteinExistence type="predicted"/>
<dbReference type="OrthoDB" id="3274988at2"/>
<keyword evidence="3" id="KW-1185">Reference proteome</keyword>
<name>A0A0M2K6T1_9MYCO</name>
<accession>A0A0M2K6T1</accession>
<evidence type="ECO:0000313" key="2">
    <source>
        <dbReference type="EMBL" id="KKF02889.1"/>
    </source>
</evidence>